<proteinExistence type="predicted"/>
<comment type="caution">
    <text evidence="1">The sequence shown here is derived from an EMBL/GenBank/DDBJ whole genome shotgun (WGS) entry which is preliminary data.</text>
</comment>
<dbReference type="EMBL" id="JBDJNQ010000008">
    <property type="protein sequence ID" value="MEN5378939.1"/>
    <property type="molecule type" value="Genomic_DNA"/>
</dbReference>
<reference evidence="1 2" key="1">
    <citation type="submission" date="2024-04" db="EMBL/GenBank/DDBJ databases">
        <title>WGS of bacteria from Torrens River.</title>
        <authorList>
            <person name="Wyrsch E.R."/>
            <person name="Drigo B."/>
        </authorList>
    </citation>
    <scope>NUCLEOTIDE SEQUENCE [LARGE SCALE GENOMIC DNA]</scope>
    <source>
        <strain evidence="1 2">TWI391</strain>
    </source>
</reference>
<accession>A0ABV0BZM4</accession>
<evidence type="ECO:0000313" key="2">
    <source>
        <dbReference type="Proteomes" id="UP001409291"/>
    </source>
</evidence>
<dbReference type="RefSeq" id="WP_346581802.1">
    <property type="nucleotide sequence ID" value="NZ_JBDJLH010000011.1"/>
</dbReference>
<keyword evidence="2" id="KW-1185">Reference proteome</keyword>
<gene>
    <name evidence="1" type="ORF">ABE541_16880</name>
</gene>
<dbReference type="Proteomes" id="UP001409291">
    <property type="component" value="Unassembled WGS sequence"/>
</dbReference>
<organism evidence="1 2">
    <name type="scientific">Sphingobacterium kitahiroshimense</name>
    <dbReference type="NCBI Taxonomy" id="470446"/>
    <lineage>
        <taxon>Bacteria</taxon>
        <taxon>Pseudomonadati</taxon>
        <taxon>Bacteroidota</taxon>
        <taxon>Sphingobacteriia</taxon>
        <taxon>Sphingobacteriales</taxon>
        <taxon>Sphingobacteriaceae</taxon>
        <taxon>Sphingobacterium</taxon>
    </lineage>
</organism>
<protein>
    <submittedName>
        <fullName evidence="1">Uncharacterized protein</fullName>
    </submittedName>
</protein>
<sequence>MTITSRSTFGMLSSAADKLLHLSTDLDRVQTPNTGLLLFPAYAGKSA</sequence>
<name>A0ABV0BZM4_9SPHI</name>
<evidence type="ECO:0000313" key="1">
    <source>
        <dbReference type="EMBL" id="MEN5378939.1"/>
    </source>
</evidence>